<dbReference type="InterPro" id="IPR013105">
    <property type="entry name" value="TPR_2"/>
</dbReference>
<dbReference type="RefSeq" id="WP_150001029.1">
    <property type="nucleotide sequence ID" value="NZ_BKCL01000009.1"/>
</dbReference>
<dbReference type="PANTHER" id="PTHR45586:SF16">
    <property type="entry name" value="DOMAIN PROTEIN, PUTATIVE-RELATED"/>
    <property type="match status" value="1"/>
</dbReference>
<dbReference type="EMBL" id="BKCL01000009">
    <property type="protein sequence ID" value="GEQ98801.1"/>
    <property type="molecule type" value="Genomic_DNA"/>
</dbReference>
<evidence type="ECO:0000256" key="2">
    <source>
        <dbReference type="ARBA" id="ARBA00022803"/>
    </source>
</evidence>
<name>A0A5A7MS51_9PROT</name>
<dbReference type="SMART" id="SM00028">
    <property type="entry name" value="TPR"/>
    <property type="match status" value="6"/>
</dbReference>
<protein>
    <submittedName>
        <fullName evidence="5">Uncharacterized protein</fullName>
    </submittedName>
</protein>
<feature type="region of interest" description="Disordered" evidence="4">
    <location>
        <begin position="531"/>
        <end position="557"/>
    </location>
</feature>
<keyword evidence="1" id="KW-0677">Repeat</keyword>
<dbReference type="Pfam" id="PF13414">
    <property type="entry name" value="TPR_11"/>
    <property type="match status" value="1"/>
</dbReference>
<dbReference type="PANTHER" id="PTHR45586">
    <property type="entry name" value="TPR REPEAT-CONTAINING PROTEIN PA4667"/>
    <property type="match status" value="1"/>
</dbReference>
<feature type="compositionally biased region" description="Basic and acidic residues" evidence="4">
    <location>
        <begin position="535"/>
        <end position="557"/>
    </location>
</feature>
<dbReference type="Pfam" id="PF07719">
    <property type="entry name" value="TPR_2"/>
    <property type="match status" value="1"/>
</dbReference>
<evidence type="ECO:0000313" key="6">
    <source>
        <dbReference type="Proteomes" id="UP000322084"/>
    </source>
</evidence>
<gene>
    <name evidence="5" type="ORF">JCM17844_24380</name>
</gene>
<dbReference type="InterPro" id="IPR011717">
    <property type="entry name" value="TPR-4"/>
</dbReference>
<feature type="repeat" description="TPR" evidence="3">
    <location>
        <begin position="443"/>
        <end position="476"/>
    </location>
</feature>
<dbReference type="Proteomes" id="UP000322084">
    <property type="component" value="Unassembled WGS sequence"/>
</dbReference>
<dbReference type="InterPro" id="IPR011990">
    <property type="entry name" value="TPR-like_helical_dom_sf"/>
</dbReference>
<dbReference type="InterPro" id="IPR051012">
    <property type="entry name" value="CellSynth/LPSAsmb/PSIAsmb"/>
</dbReference>
<dbReference type="GO" id="GO:0042802">
    <property type="term" value="F:identical protein binding"/>
    <property type="evidence" value="ECO:0007669"/>
    <property type="project" value="InterPro"/>
</dbReference>
<keyword evidence="2 3" id="KW-0802">TPR repeat</keyword>
<dbReference type="InterPro" id="IPR019734">
    <property type="entry name" value="TPR_rpt"/>
</dbReference>
<reference evidence="5 6" key="1">
    <citation type="submission" date="2019-09" db="EMBL/GenBank/DDBJ databases">
        <title>NBRP : Genome information of microbial organism related human and environment.</title>
        <authorList>
            <person name="Hattori M."/>
            <person name="Oshima K."/>
            <person name="Inaba H."/>
            <person name="Suda W."/>
            <person name="Sakamoto M."/>
            <person name="Iino T."/>
            <person name="Kitahara M."/>
            <person name="Oshida Y."/>
            <person name="Iida T."/>
            <person name="Kudo T."/>
            <person name="Itoh T."/>
            <person name="Ohkuma M."/>
        </authorList>
    </citation>
    <scope>NUCLEOTIDE SEQUENCE [LARGE SCALE GENOMIC DNA]</scope>
    <source>
        <strain evidence="5 6">Hi-2</strain>
    </source>
</reference>
<dbReference type="PROSITE" id="PS50005">
    <property type="entry name" value="TPR"/>
    <property type="match status" value="3"/>
</dbReference>
<dbReference type="AlphaFoldDB" id="A0A5A7MS51"/>
<dbReference type="SUPFAM" id="SSF48452">
    <property type="entry name" value="TPR-like"/>
    <property type="match status" value="3"/>
</dbReference>
<evidence type="ECO:0000256" key="1">
    <source>
        <dbReference type="ARBA" id="ARBA00022737"/>
    </source>
</evidence>
<evidence type="ECO:0000313" key="5">
    <source>
        <dbReference type="EMBL" id="GEQ98801.1"/>
    </source>
</evidence>
<dbReference type="Gene3D" id="1.25.40.10">
    <property type="entry name" value="Tetratricopeptide repeat domain"/>
    <property type="match status" value="2"/>
</dbReference>
<evidence type="ECO:0000256" key="3">
    <source>
        <dbReference type="PROSITE-ProRule" id="PRU00339"/>
    </source>
</evidence>
<feature type="repeat" description="TPR" evidence="3">
    <location>
        <begin position="374"/>
        <end position="407"/>
    </location>
</feature>
<comment type="caution">
    <text evidence="5">The sequence shown here is derived from an EMBL/GenBank/DDBJ whole genome shotgun (WGS) entry which is preliminary data.</text>
</comment>
<feature type="repeat" description="TPR" evidence="3">
    <location>
        <begin position="335"/>
        <end position="368"/>
    </location>
</feature>
<proteinExistence type="predicted"/>
<evidence type="ECO:0000256" key="4">
    <source>
        <dbReference type="SAM" id="MobiDB-lite"/>
    </source>
</evidence>
<dbReference type="Pfam" id="PF07721">
    <property type="entry name" value="TPR_4"/>
    <property type="match status" value="1"/>
</dbReference>
<dbReference type="Pfam" id="PF13432">
    <property type="entry name" value="TPR_16"/>
    <property type="match status" value="1"/>
</dbReference>
<organism evidence="5 6">
    <name type="scientific">Iodidimonas gelatinilytica</name>
    <dbReference type="NCBI Taxonomy" id="1236966"/>
    <lineage>
        <taxon>Bacteria</taxon>
        <taxon>Pseudomonadati</taxon>
        <taxon>Pseudomonadota</taxon>
        <taxon>Alphaproteobacteria</taxon>
        <taxon>Iodidimonadales</taxon>
        <taxon>Iodidimonadaceae</taxon>
        <taxon>Iodidimonas</taxon>
    </lineage>
</organism>
<sequence length="557" mass="61749">MDFGNYVAGRFAHQIGDPRAADFLLRAADQDPQSTVILSQAFLTLLTDGRFADAVAAAKRLHAQGSGNTLAVLYLALDALKFERYSQAQAYLEELSANGFEMLAVPITQAWVQAAQGHRDAALEALSPLEAIPALRPFGATHRAFLLDYLREDDAAQSAYLEALQGAQISSLQPVVSYAAFLQRLGRSDDAIAMLDEYLKAFRNNVFLLDARDRLVAGKPVTHLASTPAGAVSLVMFRAAGELGRDDAPRPAIIYARLASYLSPDMGDARLRLAAMLADADLYSAALSELRKINEDAPEFDAAQLQAAWIHQQSGDYEEAITVLLDYLSIHPENVRGWAALGDIHRSNEAYEKAVEAYQRAINLHTADSDVQAWFLHFTRGIGYERMGDFDKAEADLLKALELNPDQPQVLNYLGYSWIDRGLHLERGTEMIERAVELRPNDGFIIDSLGWAYYLRGDYEEAVRHLERAVLLEPSDPTLNDHLGDAYWKTGQRKDARFQWTHALAADPDEEARQLIIDKLEVGLELALTSQKDQMQADKHMGQQDVAKVEDGQAPKP</sequence>
<accession>A0A5A7MS51</accession>